<keyword evidence="3" id="KW-0804">Transcription</keyword>
<dbReference type="GO" id="GO:0043565">
    <property type="term" value="F:sequence-specific DNA binding"/>
    <property type="evidence" value="ECO:0007669"/>
    <property type="project" value="InterPro"/>
</dbReference>
<proteinExistence type="predicted"/>
<dbReference type="InterPro" id="IPR009057">
    <property type="entry name" value="Homeodomain-like_sf"/>
</dbReference>
<keyword evidence="1" id="KW-0805">Transcription regulation</keyword>
<name>A0A5P2CVS8_STRVZ</name>
<dbReference type="InterPro" id="IPR020449">
    <property type="entry name" value="Tscrpt_reg_AraC-type_HTH"/>
</dbReference>
<evidence type="ECO:0000313" key="5">
    <source>
        <dbReference type="EMBL" id="QES47002.1"/>
    </source>
</evidence>
<evidence type="ECO:0000259" key="4">
    <source>
        <dbReference type="PROSITE" id="PS01124"/>
    </source>
</evidence>
<dbReference type="Pfam" id="PF12833">
    <property type="entry name" value="HTH_18"/>
    <property type="match status" value="1"/>
</dbReference>
<dbReference type="InterPro" id="IPR050204">
    <property type="entry name" value="AraC_XylS_family_regulators"/>
</dbReference>
<evidence type="ECO:0000256" key="3">
    <source>
        <dbReference type="ARBA" id="ARBA00023163"/>
    </source>
</evidence>
<sequence>MLVTEFSTEGVAAPERFPLWAEAAATSHMRNRLRSNARDDFRARLRTVALAEAQLSALAFPHLEIARTNRLIRQADPEVWQVSYLAAAHGTVSLLRSETTLRPGDLLVLDSSRPYHGNIHTPGGEWSQLTLQIPRALLPLPEKLMQSMLAVPIGTGSGMGALLARWLTDLNTRAHEFTPADVSALTTMTLDLLSSVVARCRDAEDAMDPESRRRALQVRILDFTRRQLADPRLTPESIAAAHGISTRLLYTLFREQGLTVAAWIRTCRLERCRRDLADPRARAHTVHAVAARWGFTDPAHFSRAFRTAYGMTPTDYRHQHVQK</sequence>
<gene>
    <name evidence="5" type="ORF">DEJ50_03165</name>
</gene>
<dbReference type="AlphaFoldDB" id="A0A5P2CVS8"/>
<dbReference type="PROSITE" id="PS01124">
    <property type="entry name" value="HTH_ARAC_FAMILY_2"/>
    <property type="match status" value="1"/>
</dbReference>
<evidence type="ECO:0000256" key="1">
    <source>
        <dbReference type="ARBA" id="ARBA00023015"/>
    </source>
</evidence>
<dbReference type="PANTHER" id="PTHR46796">
    <property type="entry name" value="HTH-TYPE TRANSCRIPTIONAL ACTIVATOR RHAS-RELATED"/>
    <property type="match status" value="1"/>
</dbReference>
<dbReference type="Proteomes" id="UP000325211">
    <property type="component" value="Chromosome"/>
</dbReference>
<reference evidence="5 6" key="1">
    <citation type="submission" date="2018-05" db="EMBL/GenBank/DDBJ databases">
        <title>Streptomyces venezuelae.</title>
        <authorList>
            <person name="Kim W."/>
            <person name="Lee N."/>
            <person name="Cho B.-K."/>
        </authorList>
    </citation>
    <scope>NUCLEOTIDE SEQUENCE [LARGE SCALE GENOMIC DNA]</scope>
    <source>
        <strain evidence="5 6">ATCC 21782</strain>
    </source>
</reference>
<keyword evidence="2" id="KW-0238">DNA-binding</keyword>
<dbReference type="InterPro" id="IPR018060">
    <property type="entry name" value="HTH_AraC"/>
</dbReference>
<dbReference type="OrthoDB" id="9799345at2"/>
<accession>A0A5P2CVS8</accession>
<dbReference type="EMBL" id="CP029190">
    <property type="protein sequence ID" value="QES47002.1"/>
    <property type="molecule type" value="Genomic_DNA"/>
</dbReference>
<protein>
    <submittedName>
        <fullName evidence="5">AraC family transcriptional regulator</fullName>
    </submittedName>
</protein>
<organism evidence="5 6">
    <name type="scientific">Streptomyces venezuelae</name>
    <dbReference type="NCBI Taxonomy" id="54571"/>
    <lineage>
        <taxon>Bacteria</taxon>
        <taxon>Bacillati</taxon>
        <taxon>Actinomycetota</taxon>
        <taxon>Actinomycetes</taxon>
        <taxon>Kitasatosporales</taxon>
        <taxon>Streptomycetaceae</taxon>
        <taxon>Streptomyces</taxon>
    </lineage>
</organism>
<dbReference type="PRINTS" id="PR00032">
    <property type="entry name" value="HTHARAC"/>
</dbReference>
<dbReference type="SMART" id="SM00342">
    <property type="entry name" value="HTH_ARAC"/>
    <property type="match status" value="1"/>
</dbReference>
<evidence type="ECO:0000256" key="2">
    <source>
        <dbReference type="ARBA" id="ARBA00023125"/>
    </source>
</evidence>
<feature type="domain" description="HTH araC/xylS-type" evidence="4">
    <location>
        <begin position="218"/>
        <end position="319"/>
    </location>
</feature>
<dbReference type="InterPro" id="IPR035418">
    <property type="entry name" value="AraC-bd_2"/>
</dbReference>
<dbReference type="PANTHER" id="PTHR46796:SF6">
    <property type="entry name" value="ARAC SUBFAMILY"/>
    <property type="match status" value="1"/>
</dbReference>
<dbReference type="Pfam" id="PF14525">
    <property type="entry name" value="AraC_binding_2"/>
    <property type="match status" value="1"/>
</dbReference>
<dbReference type="GO" id="GO:0003700">
    <property type="term" value="F:DNA-binding transcription factor activity"/>
    <property type="evidence" value="ECO:0007669"/>
    <property type="project" value="InterPro"/>
</dbReference>
<evidence type="ECO:0000313" key="6">
    <source>
        <dbReference type="Proteomes" id="UP000325211"/>
    </source>
</evidence>
<dbReference type="RefSeq" id="WP_150205880.1">
    <property type="nucleotide sequence ID" value="NZ_CP029190.1"/>
</dbReference>
<dbReference type="Gene3D" id="1.10.10.60">
    <property type="entry name" value="Homeodomain-like"/>
    <property type="match status" value="1"/>
</dbReference>
<dbReference type="SUPFAM" id="SSF46689">
    <property type="entry name" value="Homeodomain-like"/>
    <property type="match status" value="1"/>
</dbReference>